<evidence type="ECO:0000313" key="3">
    <source>
        <dbReference type="Proteomes" id="UP000190831"/>
    </source>
</evidence>
<comment type="similarity">
    <text evidence="1">Belongs to the metallo-dependent hydrolases superfamily. Adenosine and AMP deaminases family.</text>
</comment>
<evidence type="ECO:0000256" key="1">
    <source>
        <dbReference type="ARBA" id="ARBA00006676"/>
    </source>
</evidence>
<dbReference type="PANTHER" id="PTHR11359:SF7">
    <property type="entry name" value="INACTIVE DEAMINASE YBR284W-RELATED"/>
    <property type="match status" value="1"/>
</dbReference>
<evidence type="ECO:0000313" key="2">
    <source>
        <dbReference type="EMBL" id="SCW04439.1"/>
    </source>
</evidence>
<dbReference type="InterPro" id="IPR032466">
    <property type="entry name" value="Metal_Hydrolase"/>
</dbReference>
<proteinExistence type="inferred from homology"/>
<dbReference type="InterPro" id="IPR006329">
    <property type="entry name" value="AMPD"/>
</dbReference>
<reference evidence="2 3" key="1">
    <citation type="submission" date="2016-03" db="EMBL/GenBank/DDBJ databases">
        <authorList>
            <person name="Devillers H."/>
        </authorList>
    </citation>
    <scope>NUCLEOTIDE SEQUENCE [LARGE SCALE GENOMIC DNA]</scope>
    <source>
        <strain evidence="2">CBS 6772</strain>
    </source>
</reference>
<dbReference type="Proteomes" id="UP000190831">
    <property type="component" value="Chromosome H"/>
</dbReference>
<accession>A0A1G4MKM5</accession>
<dbReference type="EMBL" id="LT598491">
    <property type="protein sequence ID" value="SCW04439.1"/>
    <property type="molecule type" value="Genomic_DNA"/>
</dbReference>
<dbReference type="PANTHER" id="PTHR11359">
    <property type="entry name" value="AMP DEAMINASE"/>
    <property type="match status" value="1"/>
</dbReference>
<dbReference type="GO" id="GO:0032264">
    <property type="term" value="P:IMP salvage"/>
    <property type="evidence" value="ECO:0007669"/>
    <property type="project" value="InterPro"/>
</dbReference>
<dbReference type="OMA" id="SYNIRWN"/>
<dbReference type="Gene3D" id="3.20.20.140">
    <property type="entry name" value="Metal-dependent hydrolases"/>
    <property type="match status" value="2"/>
</dbReference>
<dbReference type="Pfam" id="PF19326">
    <property type="entry name" value="AMP_deaminase"/>
    <property type="match status" value="2"/>
</dbReference>
<dbReference type="AlphaFoldDB" id="A0A1G4MKM5"/>
<dbReference type="SUPFAM" id="SSF51556">
    <property type="entry name" value="Metallo-dependent hydrolases"/>
    <property type="match status" value="1"/>
</dbReference>
<dbReference type="OrthoDB" id="1723809at2759"/>
<gene>
    <name evidence="2" type="ORF">LAFE_0H13542G</name>
</gene>
<dbReference type="GO" id="GO:0003876">
    <property type="term" value="F:AMP deaminase activity"/>
    <property type="evidence" value="ECO:0007669"/>
    <property type="project" value="InterPro"/>
</dbReference>
<keyword evidence="3" id="KW-1185">Reference proteome</keyword>
<sequence length="809" mass="95046">MAKSDNRRRSIVYSAYDDLNKPLEKAVPPQLSDISLDDSDMVALRTRFDRQIIQGHPMFFEEKDEMDSIRWAEFQPAAKPYPRRESSVSRSNGISAFDEIAMIKKKYAKRSFQNAKANVKNDIHKWFLYPKPLPKHWKFEKDRRLYDESSEEYESEESLPDNKKGFYYSSFDDDNFHILMSSKETNALRNYSKVHYTGEYFDLGHYEKMFSKAIVIDKSEDSYDQLVSAIPKITQFSQDFRIVLKLLESGELRPVSTKRIEYLLNKFDLFQHLEGRSEILENKRVPHRDFYNTRKVDQNLLLSGCVSKRQLNEFIWDKLNLEPDRIVYMDDRGSDYSLRDIFSHGEGARSNEEASIGLKAVDDGFLEWYKVVYLPGFHLNNRNSKNDTIRHKMYYMIAKTFLEFDNFIDGQYLAEILIKYVIHNMEKSKYQMAQLSVDFQFIDNWWPNFSRWVTKWKLISYNIRWNVRLSRSYTKLFQSGQVKNFQDYLDLVFRPLLSSDSICDINLQFFLSTLCCFDVVVDNEDDYIWQSFSNPETTTPCEWTANGDNPPVAYYLYYIYEYLRVLNHQRMSRSQNSIILRSYCCALTNRVSQFVDGVNITEQLESLVCNLLLCQGGLLQAEPLWWSSPVILYAYYLFQIPVIVSPLSSVSPYQELTRNLITNSSEAMSRDVTVQSTRTYALNPFMSMHRMGLKVSLSCNSVLFNSSYTMEPIIEEYSVAASIYLLNSADLCELVRNSVISSGYEGWYKSHWLGVGLQHSPFFAEIIACTDVWFDTEANTSERHNVPPTRRIYRQDTLSREWRFIHDKP</sequence>
<protein>
    <submittedName>
        <fullName evidence="2">LAFE_0H13542g1_1</fullName>
    </submittedName>
</protein>
<dbReference type="GO" id="GO:0005829">
    <property type="term" value="C:cytosol"/>
    <property type="evidence" value="ECO:0007669"/>
    <property type="project" value="TreeGrafter"/>
</dbReference>
<dbReference type="STRING" id="4955.A0A1G4MKM5"/>
<name>A0A1G4MKM5_LACFM</name>
<organism evidence="2 3">
    <name type="scientific">Lachancea fermentati</name>
    <name type="common">Zygosaccharomyces fermentati</name>
    <dbReference type="NCBI Taxonomy" id="4955"/>
    <lineage>
        <taxon>Eukaryota</taxon>
        <taxon>Fungi</taxon>
        <taxon>Dikarya</taxon>
        <taxon>Ascomycota</taxon>
        <taxon>Saccharomycotina</taxon>
        <taxon>Saccharomycetes</taxon>
        <taxon>Saccharomycetales</taxon>
        <taxon>Saccharomycetaceae</taxon>
        <taxon>Lachancea</taxon>
    </lineage>
</organism>